<dbReference type="AlphaFoldDB" id="A0A8E3B6Z0"/>
<dbReference type="RefSeq" id="WP_109658791.1">
    <property type="nucleotide sequence ID" value="NZ_QGGH01000001.1"/>
</dbReference>
<accession>A0A8E3B6Z0</accession>
<dbReference type="GeneID" id="61049610"/>
<evidence type="ECO:0000313" key="1">
    <source>
        <dbReference type="EMBL" id="PWJ93577.1"/>
    </source>
</evidence>
<dbReference type="Gene3D" id="1.10.1220.10">
    <property type="entry name" value="Met repressor-like"/>
    <property type="match status" value="1"/>
</dbReference>
<evidence type="ECO:0000313" key="2">
    <source>
        <dbReference type="Proteomes" id="UP000245631"/>
    </source>
</evidence>
<dbReference type="InterPro" id="IPR013321">
    <property type="entry name" value="Arc_rbn_hlx_hlx"/>
</dbReference>
<protein>
    <submittedName>
        <fullName evidence="1">Uncharacterized protein</fullName>
    </submittedName>
</protein>
<sequence>MSDPEPPSFHIRFFPGLKEKLEGVRGSRSLNREINERLQRSFEADVLAKLAETIRPILGQMSEAERSDLTEAITSVVRDLAKTPRKRQPRK</sequence>
<name>A0A8E3B6Z0_RHILI</name>
<proteinExistence type="predicted"/>
<dbReference type="GO" id="GO:0006355">
    <property type="term" value="P:regulation of DNA-templated transcription"/>
    <property type="evidence" value="ECO:0007669"/>
    <property type="project" value="InterPro"/>
</dbReference>
<comment type="caution">
    <text evidence="1">The sequence shown here is derived from an EMBL/GenBank/DDBJ whole genome shotgun (WGS) entry which is preliminary data.</text>
</comment>
<reference evidence="1 2" key="1">
    <citation type="submission" date="2018-05" db="EMBL/GenBank/DDBJ databases">
        <title>Genomic Encyclopedia of Type Strains, Phase IV (KMG-IV): sequencing the most valuable type-strain genomes for metagenomic binning, comparative biology and taxonomic classification.</title>
        <authorList>
            <person name="Goeker M."/>
        </authorList>
    </citation>
    <scope>NUCLEOTIDE SEQUENCE [LARGE SCALE GENOMIC DNA]</scope>
    <source>
        <strain evidence="1 2">DSM 2626</strain>
    </source>
</reference>
<dbReference type="EMBL" id="QGGH01000001">
    <property type="protein sequence ID" value="PWJ93577.1"/>
    <property type="molecule type" value="Genomic_DNA"/>
</dbReference>
<dbReference type="Proteomes" id="UP000245631">
    <property type="component" value="Unassembled WGS sequence"/>
</dbReference>
<organism evidence="1 2">
    <name type="scientific">Rhizobium loti</name>
    <name type="common">Mesorhizobium loti</name>
    <dbReference type="NCBI Taxonomy" id="381"/>
    <lineage>
        <taxon>Bacteria</taxon>
        <taxon>Pseudomonadati</taxon>
        <taxon>Pseudomonadota</taxon>
        <taxon>Alphaproteobacteria</taxon>
        <taxon>Hyphomicrobiales</taxon>
        <taxon>Phyllobacteriaceae</taxon>
        <taxon>Mesorhizobium</taxon>
    </lineage>
</organism>
<gene>
    <name evidence="1" type="ORF">C8D77_101256</name>
</gene>